<organism evidence="1 2">
    <name type="scientific">Clunio marinus</name>
    <dbReference type="NCBI Taxonomy" id="568069"/>
    <lineage>
        <taxon>Eukaryota</taxon>
        <taxon>Metazoa</taxon>
        <taxon>Ecdysozoa</taxon>
        <taxon>Arthropoda</taxon>
        <taxon>Hexapoda</taxon>
        <taxon>Insecta</taxon>
        <taxon>Pterygota</taxon>
        <taxon>Neoptera</taxon>
        <taxon>Endopterygota</taxon>
        <taxon>Diptera</taxon>
        <taxon>Nematocera</taxon>
        <taxon>Chironomoidea</taxon>
        <taxon>Chironomidae</taxon>
        <taxon>Clunio</taxon>
    </lineage>
</organism>
<protein>
    <submittedName>
        <fullName evidence="1">CLUMA_CG000365, isoform A</fullName>
    </submittedName>
</protein>
<dbReference type="Proteomes" id="UP000183832">
    <property type="component" value="Unassembled WGS sequence"/>
</dbReference>
<evidence type="ECO:0000313" key="1">
    <source>
        <dbReference type="EMBL" id="CRK86396.1"/>
    </source>
</evidence>
<keyword evidence="2" id="KW-1185">Reference proteome</keyword>
<sequence>MTFQFPPTQHREQIKRFSIAIKLVLPDKHSIEDKATINNVINNFMAYGQPLKLTEWVENEKLSEQKSDQFEHNDCCHEMEKGARAWMDEEGLKEERELRQNEKRYVDKEIRKETELYSCKHIYFWDIKMLSFSSMNV</sequence>
<accession>A0A1J1HG59</accession>
<proteinExistence type="predicted"/>
<reference evidence="1 2" key="1">
    <citation type="submission" date="2015-04" db="EMBL/GenBank/DDBJ databases">
        <authorList>
            <person name="Syromyatnikov M.Y."/>
            <person name="Popov V.N."/>
        </authorList>
    </citation>
    <scope>NUCLEOTIDE SEQUENCE [LARGE SCALE GENOMIC DNA]</scope>
</reference>
<evidence type="ECO:0000313" key="2">
    <source>
        <dbReference type="Proteomes" id="UP000183832"/>
    </source>
</evidence>
<dbReference type="EMBL" id="CVRI01000001">
    <property type="protein sequence ID" value="CRK86396.1"/>
    <property type="molecule type" value="Genomic_DNA"/>
</dbReference>
<gene>
    <name evidence="1" type="ORF">CLUMA_CG000365</name>
</gene>
<name>A0A1J1HG59_9DIPT</name>
<dbReference type="AlphaFoldDB" id="A0A1J1HG59"/>